<sequence>MSEWSPEPAASAAADSSTSSTDRSSHTSSTALLADVGRQSSSSSQPSNRKSNTPTALEKLVRPTHLSSPTKLASRRLTRWKRIQSDDLDKSMTEEDEEEEENDEKNEDDTLENILKNNNSNNKKKKIKQVFQFSFSCDDDDGPGSGSSRNQQSTEEEGTGMETPYREDLRNYSDGGYLFHLQGSGVPPLSDTDGDSTKYTGCVRPSDAHR</sequence>
<dbReference type="Proteomes" id="UP001497623">
    <property type="component" value="Unassembled WGS sequence"/>
</dbReference>
<dbReference type="AlphaFoldDB" id="A0AAV2QYX9"/>
<evidence type="ECO:0000313" key="2">
    <source>
        <dbReference type="EMBL" id="CAL4108265.1"/>
    </source>
</evidence>
<gene>
    <name evidence="2" type="ORF">MNOR_LOCUS18771</name>
</gene>
<feature type="compositionally biased region" description="Low complexity" evidence="1">
    <location>
        <begin position="112"/>
        <end position="121"/>
    </location>
</feature>
<evidence type="ECO:0000313" key="3">
    <source>
        <dbReference type="Proteomes" id="UP001497623"/>
    </source>
</evidence>
<feature type="compositionally biased region" description="Low complexity" evidence="1">
    <location>
        <begin position="38"/>
        <end position="52"/>
    </location>
</feature>
<name>A0AAV2QYX9_MEGNR</name>
<organism evidence="2 3">
    <name type="scientific">Meganyctiphanes norvegica</name>
    <name type="common">Northern krill</name>
    <name type="synonym">Thysanopoda norvegica</name>
    <dbReference type="NCBI Taxonomy" id="48144"/>
    <lineage>
        <taxon>Eukaryota</taxon>
        <taxon>Metazoa</taxon>
        <taxon>Ecdysozoa</taxon>
        <taxon>Arthropoda</taxon>
        <taxon>Crustacea</taxon>
        <taxon>Multicrustacea</taxon>
        <taxon>Malacostraca</taxon>
        <taxon>Eumalacostraca</taxon>
        <taxon>Eucarida</taxon>
        <taxon>Euphausiacea</taxon>
        <taxon>Euphausiidae</taxon>
        <taxon>Meganyctiphanes</taxon>
    </lineage>
</organism>
<reference evidence="2 3" key="1">
    <citation type="submission" date="2024-05" db="EMBL/GenBank/DDBJ databases">
        <authorList>
            <person name="Wallberg A."/>
        </authorList>
    </citation>
    <scope>NUCLEOTIDE SEQUENCE [LARGE SCALE GENOMIC DNA]</scope>
</reference>
<feature type="compositionally biased region" description="Acidic residues" evidence="1">
    <location>
        <begin position="94"/>
        <end position="111"/>
    </location>
</feature>
<feature type="compositionally biased region" description="Low complexity" evidence="1">
    <location>
        <begin position="9"/>
        <end position="31"/>
    </location>
</feature>
<feature type="compositionally biased region" description="Basic and acidic residues" evidence="1">
    <location>
        <begin position="83"/>
        <end position="93"/>
    </location>
</feature>
<accession>A0AAV2QYX9</accession>
<comment type="caution">
    <text evidence="2">The sequence shown here is derived from an EMBL/GenBank/DDBJ whole genome shotgun (WGS) entry which is preliminary data.</text>
</comment>
<protein>
    <submittedName>
        <fullName evidence="2">Uncharacterized protein</fullName>
    </submittedName>
</protein>
<feature type="region of interest" description="Disordered" evidence="1">
    <location>
        <begin position="1"/>
        <end position="210"/>
    </location>
</feature>
<proteinExistence type="predicted"/>
<dbReference type="EMBL" id="CAXKWB010013606">
    <property type="protein sequence ID" value="CAL4108265.1"/>
    <property type="molecule type" value="Genomic_DNA"/>
</dbReference>
<keyword evidence="3" id="KW-1185">Reference proteome</keyword>
<feature type="compositionally biased region" description="Basic residues" evidence="1">
    <location>
        <begin position="73"/>
        <end position="82"/>
    </location>
</feature>
<evidence type="ECO:0000256" key="1">
    <source>
        <dbReference type="SAM" id="MobiDB-lite"/>
    </source>
</evidence>